<dbReference type="InterPro" id="IPR003598">
    <property type="entry name" value="Ig_sub2"/>
</dbReference>
<keyword evidence="4" id="KW-0677">Repeat</keyword>
<dbReference type="GO" id="GO:0005886">
    <property type="term" value="C:plasma membrane"/>
    <property type="evidence" value="ECO:0007669"/>
    <property type="project" value="TreeGrafter"/>
</dbReference>
<feature type="compositionally biased region" description="Basic and acidic residues" evidence="10">
    <location>
        <begin position="1"/>
        <end position="12"/>
    </location>
</feature>
<dbReference type="SMART" id="SM00408">
    <property type="entry name" value="IGc2"/>
    <property type="match status" value="1"/>
</dbReference>
<evidence type="ECO:0000256" key="3">
    <source>
        <dbReference type="ARBA" id="ARBA00022729"/>
    </source>
</evidence>
<evidence type="ECO:0000256" key="1">
    <source>
        <dbReference type="ARBA" id="ARBA00004167"/>
    </source>
</evidence>
<dbReference type="GO" id="GO:0008046">
    <property type="term" value="F:axon guidance receptor activity"/>
    <property type="evidence" value="ECO:0007669"/>
    <property type="project" value="TreeGrafter"/>
</dbReference>
<keyword evidence="6" id="KW-1133">Transmembrane helix</keyword>
<keyword evidence="8" id="KW-1015">Disulfide bond</keyword>
<protein>
    <submittedName>
        <fullName evidence="12">Immunoglobulin domain protein</fullName>
    </submittedName>
</protein>
<name>A0A0D6LLN9_9BILA</name>
<organism evidence="12 13">
    <name type="scientific">Ancylostoma ceylanicum</name>
    <dbReference type="NCBI Taxonomy" id="53326"/>
    <lineage>
        <taxon>Eukaryota</taxon>
        <taxon>Metazoa</taxon>
        <taxon>Ecdysozoa</taxon>
        <taxon>Nematoda</taxon>
        <taxon>Chromadorea</taxon>
        <taxon>Rhabditida</taxon>
        <taxon>Rhabditina</taxon>
        <taxon>Rhabditomorpha</taxon>
        <taxon>Strongyloidea</taxon>
        <taxon>Ancylostomatidae</taxon>
        <taxon>Ancylostomatinae</taxon>
        <taxon>Ancylostoma</taxon>
    </lineage>
</organism>
<dbReference type="InterPro" id="IPR050958">
    <property type="entry name" value="Cell_Adh-Cytoskel_Orgn"/>
</dbReference>
<dbReference type="Pfam" id="PF13927">
    <property type="entry name" value="Ig_3"/>
    <property type="match status" value="1"/>
</dbReference>
<dbReference type="SUPFAM" id="SSF48726">
    <property type="entry name" value="Immunoglobulin"/>
    <property type="match status" value="1"/>
</dbReference>
<dbReference type="FunFam" id="2.60.40.10:FF:000017">
    <property type="entry name" value="Down syndrome cell adhesion molecule b"/>
    <property type="match status" value="1"/>
</dbReference>
<evidence type="ECO:0000259" key="11">
    <source>
        <dbReference type="PROSITE" id="PS50835"/>
    </source>
</evidence>
<evidence type="ECO:0000256" key="8">
    <source>
        <dbReference type="ARBA" id="ARBA00023157"/>
    </source>
</evidence>
<dbReference type="PANTHER" id="PTHR45080:SF32">
    <property type="entry name" value="MAM DOMAIN CONTAINING GLYCOSYLPHOSPHATIDYLINOSITOL ANCHOR 1"/>
    <property type="match status" value="1"/>
</dbReference>
<evidence type="ECO:0000256" key="9">
    <source>
        <dbReference type="ARBA" id="ARBA00023319"/>
    </source>
</evidence>
<dbReference type="GO" id="GO:0050808">
    <property type="term" value="P:synapse organization"/>
    <property type="evidence" value="ECO:0007669"/>
    <property type="project" value="TreeGrafter"/>
</dbReference>
<keyword evidence="2" id="KW-0812">Transmembrane</keyword>
<evidence type="ECO:0000256" key="7">
    <source>
        <dbReference type="ARBA" id="ARBA00023136"/>
    </source>
</evidence>
<feature type="region of interest" description="Disordered" evidence="10">
    <location>
        <begin position="1"/>
        <end position="22"/>
    </location>
</feature>
<dbReference type="EMBL" id="KE125023">
    <property type="protein sequence ID" value="EPB72804.1"/>
    <property type="molecule type" value="Genomic_DNA"/>
</dbReference>
<dbReference type="GO" id="GO:0007156">
    <property type="term" value="P:homophilic cell adhesion via plasma membrane adhesion molecules"/>
    <property type="evidence" value="ECO:0007669"/>
    <property type="project" value="TreeGrafter"/>
</dbReference>
<dbReference type="PROSITE" id="PS50835">
    <property type="entry name" value="IG_LIKE"/>
    <property type="match status" value="1"/>
</dbReference>
<dbReference type="GO" id="GO:0043025">
    <property type="term" value="C:neuronal cell body"/>
    <property type="evidence" value="ECO:0007669"/>
    <property type="project" value="TreeGrafter"/>
</dbReference>
<dbReference type="CDD" id="cd00096">
    <property type="entry name" value="Ig"/>
    <property type="match status" value="1"/>
</dbReference>
<dbReference type="Proteomes" id="UP000054495">
    <property type="component" value="Unassembled WGS sequence"/>
</dbReference>
<proteinExistence type="predicted"/>
<evidence type="ECO:0000256" key="5">
    <source>
        <dbReference type="ARBA" id="ARBA00022889"/>
    </source>
</evidence>
<evidence type="ECO:0000256" key="10">
    <source>
        <dbReference type="SAM" id="MobiDB-lite"/>
    </source>
</evidence>
<keyword evidence="3" id="KW-0732">Signal</keyword>
<feature type="domain" description="Ig-like" evidence="11">
    <location>
        <begin position="91"/>
        <end position="173"/>
    </location>
</feature>
<keyword evidence="7" id="KW-0472">Membrane</keyword>
<dbReference type="AlphaFoldDB" id="A0A0D6LLN9"/>
<keyword evidence="9" id="KW-0393">Immunoglobulin domain</keyword>
<dbReference type="InterPro" id="IPR036179">
    <property type="entry name" value="Ig-like_dom_sf"/>
</dbReference>
<dbReference type="Gene3D" id="2.60.40.10">
    <property type="entry name" value="Immunoglobulins"/>
    <property type="match status" value="1"/>
</dbReference>
<dbReference type="InterPro" id="IPR007110">
    <property type="entry name" value="Ig-like_dom"/>
</dbReference>
<keyword evidence="13" id="KW-1185">Reference proteome</keyword>
<evidence type="ECO:0000256" key="6">
    <source>
        <dbReference type="ARBA" id="ARBA00022989"/>
    </source>
</evidence>
<evidence type="ECO:0000256" key="2">
    <source>
        <dbReference type="ARBA" id="ARBA00022692"/>
    </source>
</evidence>
<dbReference type="InterPro" id="IPR013783">
    <property type="entry name" value="Ig-like_fold"/>
</dbReference>
<accession>A0A0D6LLN9</accession>
<reference evidence="12 13" key="1">
    <citation type="submission" date="2013-05" db="EMBL/GenBank/DDBJ databases">
        <title>Draft genome of the parasitic nematode Anyclostoma ceylanicum.</title>
        <authorList>
            <person name="Mitreva M."/>
        </authorList>
    </citation>
    <scope>NUCLEOTIDE SEQUENCE [LARGE SCALE GENOMIC DNA]</scope>
</reference>
<sequence>MQILMEKQKKENSYASASSSSPQSNIQRAVSLGLPDWLPTEEGISGICLHVTSEMLPPLVPLLVYCSIVEASRYYHTNEDALHFSNNEDGPRIDRHSFFKQHFRLGYKLRLFCEAHGTPRPDLRWYKNGVEVKTRPGLWIRNSVDLDTVSSHLDIDPARVLDAGEYECVANNSYGYHLEHMRAHIRL</sequence>
<evidence type="ECO:0000313" key="12">
    <source>
        <dbReference type="EMBL" id="EPB72804.1"/>
    </source>
</evidence>
<dbReference type="PANTHER" id="PTHR45080">
    <property type="entry name" value="CONTACTIN 5"/>
    <property type="match status" value="1"/>
</dbReference>
<evidence type="ECO:0000313" key="13">
    <source>
        <dbReference type="Proteomes" id="UP000054495"/>
    </source>
</evidence>
<comment type="subcellular location">
    <subcellularLocation>
        <location evidence="1">Membrane</location>
        <topology evidence="1">Single-pass membrane protein</topology>
    </subcellularLocation>
</comment>
<gene>
    <name evidence="12" type="ORF">ANCCEY_08109</name>
</gene>
<evidence type="ECO:0000256" key="4">
    <source>
        <dbReference type="ARBA" id="ARBA00022737"/>
    </source>
</evidence>
<keyword evidence="5" id="KW-0130">Cell adhesion</keyword>
<dbReference type="GO" id="GO:0030424">
    <property type="term" value="C:axon"/>
    <property type="evidence" value="ECO:0007669"/>
    <property type="project" value="TreeGrafter"/>
</dbReference>